<dbReference type="EMBL" id="JASFZW010000012">
    <property type="protein sequence ID" value="KAK2076045.1"/>
    <property type="molecule type" value="Genomic_DNA"/>
</dbReference>
<name>A0AAD9IFA0_PROWI</name>
<evidence type="ECO:0000313" key="3">
    <source>
        <dbReference type="Proteomes" id="UP001255856"/>
    </source>
</evidence>
<dbReference type="AlphaFoldDB" id="A0AAD9IFA0"/>
<dbReference type="Proteomes" id="UP001255856">
    <property type="component" value="Unassembled WGS sequence"/>
</dbReference>
<evidence type="ECO:0000313" key="2">
    <source>
        <dbReference type="EMBL" id="KAK2076045.1"/>
    </source>
</evidence>
<gene>
    <name evidence="2" type="ORF">QBZ16_001381</name>
</gene>
<protein>
    <submittedName>
        <fullName evidence="2">Uncharacterized protein</fullName>
    </submittedName>
</protein>
<feature type="region of interest" description="Disordered" evidence="1">
    <location>
        <begin position="82"/>
        <end position="113"/>
    </location>
</feature>
<reference evidence="2" key="1">
    <citation type="submission" date="2021-01" db="EMBL/GenBank/DDBJ databases">
        <authorList>
            <person name="Eckstrom K.M.E."/>
        </authorList>
    </citation>
    <scope>NUCLEOTIDE SEQUENCE</scope>
    <source>
        <strain evidence="2">UVCC 0001</strain>
    </source>
</reference>
<accession>A0AAD9IFA0</accession>
<comment type="caution">
    <text evidence="2">The sequence shown here is derived from an EMBL/GenBank/DDBJ whole genome shotgun (WGS) entry which is preliminary data.</text>
</comment>
<keyword evidence="3" id="KW-1185">Reference proteome</keyword>
<proteinExistence type="predicted"/>
<sequence>MVANGEAAEGYLVIKVLEVAGHDKNDEPVWEPSFKHGYVKGIYIRDLLDAVPVDKYFELFQPSSGLDGGFIRVSVNYLSPEQVGSSDQGAVDTLTPEKASQTPRAKAEKKAGRRPPWLRIGLLVAAAALAATKVAAAHHKR</sequence>
<organism evidence="2 3">
    <name type="scientific">Prototheca wickerhamii</name>
    <dbReference type="NCBI Taxonomy" id="3111"/>
    <lineage>
        <taxon>Eukaryota</taxon>
        <taxon>Viridiplantae</taxon>
        <taxon>Chlorophyta</taxon>
        <taxon>core chlorophytes</taxon>
        <taxon>Trebouxiophyceae</taxon>
        <taxon>Chlorellales</taxon>
        <taxon>Chlorellaceae</taxon>
        <taxon>Prototheca</taxon>
    </lineage>
</organism>
<evidence type="ECO:0000256" key="1">
    <source>
        <dbReference type="SAM" id="MobiDB-lite"/>
    </source>
</evidence>